<keyword evidence="1" id="KW-0812">Transmembrane</keyword>
<reference evidence="2 3" key="1">
    <citation type="journal article" date="2016" name="Nat. Commun.">
        <title>Thousands of microbial genomes shed light on interconnected biogeochemical processes in an aquifer system.</title>
        <authorList>
            <person name="Anantharaman K."/>
            <person name="Brown C.T."/>
            <person name="Hug L.A."/>
            <person name="Sharon I."/>
            <person name="Castelle C.J."/>
            <person name="Probst A.J."/>
            <person name="Thomas B.C."/>
            <person name="Singh A."/>
            <person name="Wilkins M.J."/>
            <person name="Karaoz U."/>
            <person name="Brodie E.L."/>
            <person name="Williams K.H."/>
            <person name="Hubbard S.S."/>
            <person name="Banfield J.F."/>
        </authorList>
    </citation>
    <scope>NUCLEOTIDE SEQUENCE [LARGE SCALE GENOMIC DNA]</scope>
</reference>
<accession>A0A1F4WNE4</accession>
<evidence type="ECO:0000256" key="1">
    <source>
        <dbReference type="SAM" id="Phobius"/>
    </source>
</evidence>
<organism evidence="2 3">
    <name type="scientific">candidate division WWE3 bacterium RIFCSPLOWO2_02_FULL_53_10</name>
    <dbReference type="NCBI Taxonomy" id="1802629"/>
    <lineage>
        <taxon>Bacteria</taxon>
        <taxon>Katanobacteria</taxon>
    </lineage>
</organism>
<feature type="transmembrane region" description="Helical" evidence="1">
    <location>
        <begin position="65"/>
        <end position="83"/>
    </location>
</feature>
<dbReference type="Proteomes" id="UP000176492">
    <property type="component" value="Unassembled WGS sequence"/>
</dbReference>
<feature type="transmembrane region" description="Helical" evidence="1">
    <location>
        <begin position="21"/>
        <end position="45"/>
    </location>
</feature>
<evidence type="ECO:0000313" key="3">
    <source>
        <dbReference type="Proteomes" id="UP000176492"/>
    </source>
</evidence>
<comment type="caution">
    <text evidence="2">The sequence shown here is derived from an EMBL/GenBank/DDBJ whole genome shotgun (WGS) entry which is preliminary data.</text>
</comment>
<dbReference type="AlphaFoldDB" id="A0A1F4WNE4"/>
<keyword evidence="1" id="KW-0472">Membrane</keyword>
<sequence>MEPNKSENRNLSLKDRFFANALNPMVLIAVAVLVSLLPQAVNILVGLLGIESEFILNTLTVVVENATKISGVLFGAAFLLFFFRRR</sequence>
<evidence type="ECO:0000313" key="2">
    <source>
        <dbReference type="EMBL" id="OGC70947.1"/>
    </source>
</evidence>
<protein>
    <submittedName>
        <fullName evidence="2">Uncharacterized protein</fullName>
    </submittedName>
</protein>
<name>A0A1F4WNE4_UNCKA</name>
<keyword evidence="1" id="KW-1133">Transmembrane helix</keyword>
<gene>
    <name evidence="2" type="ORF">A3J33_00625</name>
</gene>
<dbReference type="EMBL" id="MEVM01000014">
    <property type="protein sequence ID" value="OGC70947.1"/>
    <property type="molecule type" value="Genomic_DNA"/>
</dbReference>
<proteinExistence type="predicted"/>